<comment type="caution">
    <text evidence="12">The sequence shown here is derived from an EMBL/GenBank/DDBJ whole genome shotgun (WGS) entry which is preliminary data.</text>
</comment>
<evidence type="ECO:0000259" key="10">
    <source>
        <dbReference type="Pfam" id="PF05183"/>
    </source>
</evidence>
<dbReference type="InterPro" id="IPR007855">
    <property type="entry name" value="RDRP"/>
</dbReference>
<feature type="compositionally biased region" description="Basic residues" evidence="9">
    <location>
        <begin position="86"/>
        <end position="95"/>
    </location>
</feature>
<feature type="compositionally biased region" description="Low complexity" evidence="9">
    <location>
        <begin position="71"/>
        <end position="84"/>
    </location>
</feature>
<feature type="compositionally biased region" description="Acidic residues" evidence="9">
    <location>
        <begin position="1454"/>
        <end position="1469"/>
    </location>
</feature>
<evidence type="ECO:0000256" key="4">
    <source>
        <dbReference type="ARBA" id="ARBA00022695"/>
    </source>
</evidence>
<evidence type="ECO:0000256" key="5">
    <source>
        <dbReference type="ARBA" id="ARBA00022884"/>
    </source>
</evidence>
<sequence>MLPSFIAEGRVASVGPSSSQSGEDADVEFDESSRSSTSEEIPPVAHQALGPVQRPFRQQRPGAVGAWARFSSETSAESPHSSSRPPRPRHTKNARRPQNISGPQQPAIIPLEWGQRKNVLVILTDVPDGASPWDLKQFFSGYGNVVYVEMDESPKRPRAGKVRFEPPPRDTSFINNGRCKILIKGVPSMISAHFASQNRYESNTIKSPLGNVCAEKMELGLDKFVFGLLTEPTTYMGKKEIPYAASLSLKVDFKRKKLVINFPLKIEQGWEAFRIEIKFGVIQHIHRMDAAPERTVLVITLVDSPLFWKRRTNEDGSAWADRTTWEENEMWCRAVNVIDKSDKSSDQKPVSLDEYSSNTIDFGRWTTYWIELSYANLATWTKIEHYLRDWNIKTRIDTTFTQTPNREPELWSILRESEVVPTVQASSWATDLAALGPNTTIFLPFDVRYQLEVCISQGILCEYSIGREFLEKLLELANPKGQDPQRARLVLEYAADMGNKIWNPMALLTDVGALTYYPTALNLPHYCALVRKVMVTPTKIIFSTPTVETTNRVIRHYWHFEHYFMRIQFTDEQLEGRVRGNDADRDDDLYTRVYRVLFWGIRMGKWHWKFLAFGNSQIRENGAFMFCQPDSHVEDMVPSCDEIRRWMGNFEHIKVVAKYAARLGQCFSTTRVLRGATCPLIKKIEDTNTKDGKHCFTDGVGMISPLLSRLVAHDWQVYPPPSAYQFRMGGCKGVLVEWQGAKDREVHIRPSQEKFSAAYNGLEVVRCSSFSCATLNRQTITILSSLGVPDHVFVDLMREQLSKFDTAMTDGKSAVDMLTSYVDENMTTISIARMIKSGFMDSNEPFVKTILQLWRSWSLKTLKEKAKLTVEKGAFLLGCVDETGTLRGHSKATEGRQRIPQNQLPQIFLQVPDRDDPSGYRVITGLCIIGRNPSLHPGDIRVVEAVDVPALRHLRDVVVFPLKGDRDVPSMCSGGDLDGDDFFVIWDEKLLPTEWSYPPMDHTPQPPVTSDPKRSVVESLSSFFVLFMKNDRLPFIAHAHLATADAEPQGAKSEKCLKLAEMHSIAVDYVKTGVPAEWSKKLNPRLWPHFMERQRGSYHSKTALGQLYDMVHTEDFDSTKNYQSPFDWRILSRYMLDQEVLKTARKIKTQYDIAMRRILGMLEIRTEFEVWTGFVMSKPRVGSDYKVQEKVGREAAALREHFRTECIKAAGDRHFEQLGPFVAAMYQVTCEEMRIALYQARQPHVLPDGTTGVRRITARSMPLVTFPWLFQDELGRIASGRENDLIDLGVGNKLKMPRTQEVVNREALAVEDDGHQFDLRDIDFSKTADGRIVHRGEIVHFFQHDDDGDDQREMMPQSETEGKAASTSEAELIAGLESVVVTPREELLVTVGEQRDLLSDDDRGTVMPGDDLLSASPVTVRSLGVGVAEGKQNQKQKLPPPTLGDFFGVKKEEEKEEEEEDGEEEVEYEEVAVLPKQETGLGKLARFL</sequence>
<gene>
    <name evidence="12" type="ORF">QBC41DRAFT_44142</name>
</gene>
<feature type="domain" description="RDRP C-terminal head" evidence="11">
    <location>
        <begin position="1139"/>
        <end position="1279"/>
    </location>
</feature>
<evidence type="ECO:0000256" key="6">
    <source>
        <dbReference type="ARBA" id="ARBA00023158"/>
    </source>
</evidence>
<keyword evidence="2 8" id="KW-0696">RNA-directed RNA polymerase</keyword>
<dbReference type="PANTHER" id="PTHR23079:SF55">
    <property type="entry name" value="RNA-DIRECTED RNA POLYMERASE"/>
    <property type="match status" value="1"/>
</dbReference>
<comment type="catalytic activity">
    <reaction evidence="7 8">
        <text>RNA(n) + a ribonucleoside 5'-triphosphate = RNA(n+1) + diphosphate</text>
        <dbReference type="Rhea" id="RHEA:21248"/>
        <dbReference type="Rhea" id="RHEA-COMP:14527"/>
        <dbReference type="Rhea" id="RHEA-COMP:17342"/>
        <dbReference type="ChEBI" id="CHEBI:33019"/>
        <dbReference type="ChEBI" id="CHEBI:61557"/>
        <dbReference type="ChEBI" id="CHEBI:140395"/>
        <dbReference type="EC" id="2.7.7.48"/>
    </reaction>
</comment>
<keyword evidence="3 8" id="KW-0808">Transferase</keyword>
<feature type="domain" description="RDRP core" evidence="10">
    <location>
        <begin position="535"/>
        <end position="1111"/>
    </location>
</feature>
<proteinExistence type="inferred from homology"/>
<organism evidence="12 13">
    <name type="scientific">Cercophora samala</name>
    <dbReference type="NCBI Taxonomy" id="330535"/>
    <lineage>
        <taxon>Eukaryota</taxon>
        <taxon>Fungi</taxon>
        <taxon>Dikarya</taxon>
        <taxon>Ascomycota</taxon>
        <taxon>Pezizomycotina</taxon>
        <taxon>Sordariomycetes</taxon>
        <taxon>Sordariomycetidae</taxon>
        <taxon>Sordariales</taxon>
        <taxon>Lasiosphaeriaceae</taxon>
        <taxon>Cercophora</taxon>
    </lineage>
</organism>
<evidence type="ECO:0000259" key="11">
    <source>
        <dbReference type="Pfam" id="PF26253"/>
    </source>
</evidence>
<feature type="region of interest" description="Disordered" evidence="9">
    <location>
        <begin position="1431"/>
        <end position="1469"/>
    </location>
</feature>
<name>A0AA40D1Q2_9PEZI</name>
<dbReference type="GO" id="GO:0003968">
    <property type="term" value="F:RNA-directed RNA polymerase activity"/>
    <property type="evidence" value="ECO:0007669"/>
    <property type="project" value="UniProtKB-KW"/>
</dbReference>
<protein>
    <recommendedName>
        <fullName evidence="8">RNA-dependent RNA polymerase</fullName>
        <ecNumber evidence="8">2.7.7.48</ecNumber>
    </recommendedName>
</protein>
<dbReference type="Proteomes" id="UP001174997">
    <property type="component" value="Unassembled WGS sequence"/>
</dbReference>
<evidence type="ECO:0000313" key="13">
    <source>
        <dbReference type="Proteomes" id="UP001174997"/>
    </source>
</evidence>
<evidence type="ECO:0000256" key="1">
    <source>
        <dbReference type="ARBA" id="ARBA00005762"/>
    </source>
</evidence>
<accession>A0AA40D1Q2</accession>
<keyword evidence="5 8" id="KW-0694">RNA-binding</keyword>
<comment type="similarity">
    <text evidence="1 8">Belongs to the RdRP family.</text>
</comment>
<keyword evidence="13" id="KW-1185">Reference proteome</keyword>
<keyword evidence="4 8" id="KW-0548">Nucleotidyltransferase</keyword>
<dbReference type="GO" id="GO:0003723">
    <property type="term" value="F:RNA binding"/>
    <property type="evidence" value="ECO:0007669"/>
    <property type="project" value="UniProtKB-KW"/>
</dbReference>
<dbReference type="Pfam" id="PF05183">
    <property type="entry name" value="RdRP"/>
    <property type="match status" value="1"/>
</dbReference>
<dbReference type="GO" id="GO:0031380">
    <property type="term" value="C:nuclear RNA-directed RNA polymerase complex"/>
    <property type="evidence" value="ECO:0007669"/>
    <property type="project" value="TreeGrafter"/>
</dbReference>
<feature type="region of interest" description="Disordered" evidence="9">
    <location>
        <begin position="1344"/>
        <end position="1367"/>
    </location>
</feature>
<evidence type="ECO:0000313" key="12">
    <source>
        <dbReference type="EMBL" id="KAK0659765.1"/>
    </source>
</evidence>
<reference evidence="12" key="1">
    <citation type="submission" date="2023-06" db="EMBL/GenBank/DDBJ databases">
        <title>Genome-scale phylogeny and comparative genomics of the fungal order Sordariales.</title>
        <authorList>
            <consortium name="Lawrence Berkeley National Laboratory"/>
            <person name="Hensen N."/>
            <person name="Bonometti L."/>
            <person name="Westerberg I."/>
            <person name="Brannstrom I.O."/>
            <person name="Guillou S."/>
            <person name="Cros-Aarteil S."/>
            <person name="Calhoun S."/>
            <person name="Haridas S."/>
            <person name="Kuo A."/>
            <person name="Mondo S."/>
            <person name="Pangilinan J."/>
            <person name="Riley R."/>
            <person name="Labutti K."/>
            <person name="Andreopoulos B."/>
            <person name="Lipzen A."/>
            <person name="Chen C."/>
            <person name="Yanf M."/>
            <person name="Daum C."/>
            <person name="Ng V."/>
            <person name="Clum A."/>
            <person name="Steindorff A."/>
            <person name="Ohm R."/>
            <person name="Martin F."/>
            <person name="Silar P."/>
            <person name="Natvig D."/>
            <person name="Lalanne C."/>
            <person name="Gautier V."/>
            <person name="Ament-Velasquez S.L."/>
            <person name="Kruys A."/>
            <person name="Hutchinson M.I."/>
            <person name="Powell A.J."/>
            <person name="Barry K."/>
            <person name="Miller A.N."/>
            <person name="Grigoriev I.V."/>
            <person name="Debuchy R."/>
            <person name="Gladieux P."/>
            <person name="Thoren M.H."/>
            <person name="Johannesson H."/>
        </authorList>
    </citation>
    <scope>NUCLEOTIDE SEQUENCE</scope>
    <source>
        <strain evidence="12">CBS 307.81</strain>
    </source>
</reference>
<dbReference type="InterPro" id="IPR058752">
    <property type="entry name" value="RDRP_C_head"/>
</dbReference>
<dbReference type="GO" id="GO:0030422">
    <property type="term" value="P:siRNA processing"/>
    <property type="evidence" value="ECO:0007669"/>
    <property type="project" value="TreeGrafter"/>
</dbReference>
<dbReference type="InterPro" id="IPR035979">
    <property type="entry name" value="RBD_domain_sf"/>
</dbReference>
<dbReference type="EMBL" id="JAULSY010000175">
    <property type="protein sequence ID" value="KAK0659765.1"/>
    <property type="molecule type" value="Genomic_DNA"/>
</dbReference>
<dbReference type="InterPro" id="IPR057596">
    <property type="entry name" value="RDRP_core"/>
</dbReference>
<evidence type="ECO:0000256" key="8">
    <source>
        <dbReference type="RuleBase" id="RU363098"/>
    </source>
</evidence>
<keyword evidence="6" id="KW-0943">RNA-mediated gene silencing</keyword>
<evidence type="ECO:0000256" key="7">
    <source>
        <dbReference type="ARBA" id="ARBA00048744"/>
    </source>
</evidence>
<evidence type="ECO:0000256" key="9">
    <source>
        <dbReference type="SAM" id="MobiDB-lite"/>
    </source>
</evidence>
<dbReference type="PANTHER" id="PTHR23079">
    <property type="entry name" value="RNA-DEPENDENT RNA POLYMERASE"/>
    <property type="match status" value="1"/>
</dbReference>
<dbReference type="Pfam" id="PF26253">
    <property type="entry name" value="RdRP_head"/>
    <property type="match status" value="1"/>
</dbReference>
<dbReference type="CDD" id="cd00590">
    <property type="entry name" value="RRM_SF"/>
    <property type="match status" value="1"/>
</dbReference>
<dbReference type="EC" id="2.7.7.48" evidence="8"/>
<evidence type="ECO:0000256" key="2">
    <source>
        <dbReference type="ARBA" id="ARBA00022484"/>
    </source>
</evidence>
<dbReference type="SUPFAM" id="SSF54928">
    <property type="entry name" value="RNA-binding domain, RBD"/>
    <property type="match status" value="1"/>
</dbReference>
<feature type="region of interest" description="Disordered" evidence="9">
    <location>
        <begin position="1"/>
        <end position="106"/>
    </location>
</feature>
<evidence type="ECO:0000256" key="3">
    <source>
        <dbReference type="ARBA" id="ARBA00022679"/>
    </source>
</evidence>